<organism evidence="2 3">
    <name type="scientific">Diplodia seriata</name>
    <dbReference type="NCBI Taxonomy" id="420778"/>
    <lineage>
        <taxon>Eukaryota</taxon>
        <taxon>Fungi</taxon>
        <taxon>Dikarya</taxon>
        <taxon>Ascomycota</taxon>
        <taxon>Pezizomycotina</taxon>
        <taxon>Dothideomycetes</taxon>
        <taxon>Dothideomycetes incertae sedis</taxon>
        <taxon>Botryosphaeriales</taxon>
        <taxon>Botryosphaeriaceae</taxon>
        <taxon>Diplodia</taxon>
    </lineage>
</organism>
<evidence type="ECO:0000313" key="3">
    <source>
        <dbReference type="Proteomes" id="UP000190776"/>
    </source>
</evidence>
<dbReference type="Proteomes" id="UP000190776">
    <property type="component" value="Unassembled WGS sequence"/>
</dbReference>
<gene>
    <name evidence="2" type="ORF">BK809_0002897</name>
</gene>
<evidence type="ECO:0000256" key="1">
    <source>
        <dbReference type="SAM" id="MobiDB-lite"/>
    </source>
</evidence>
<comment type="caution">
    <text evidence="2">The sequence shown here is derived from an EMBL/GenBank/DDBJ whole genome shotgun (WGS) entry which is preliminary data.</text>
</comment>
<dbReference type="AlphaFoldDB" id="A0A1S8BKR3"/>
<feature type="compositionally biased region" description="Low complexity" evidence="1">
    <location>
        <begin position="19"/>
        <end position="35"/>
    </location>
</feature>
<sequence>MELSPISTARLCDSLAFENSTNSNSNDGNNGNGNDQAGTVFDQSDAATSFFEGLQTYANEHNSPAETQEGSWD</sequence>
<protein>
    <submittedName>
        <fullName evidence="2">Uncharacterized protein</fullName>
    </submittedName>
</protein>
<dbReference type="EMBL" id="MSZU01000075">
    <property type="protein sequence ID" value="OMP88140.1"/>
    <property type="molecule type" value="Genomic_DNA"/>
</dbReference>
<name>A0A1S8BKR3_9PEZI</name>
<reference evidence="2 3" key="1">
    <citation type="submission" date="2017-01" db="EMBL/GenBank/DDBJ databases">
        <title>Draft genome sequence of Diplodia seriata F98.1, a fungal species involved in grapevine trunk diseases.</title>
        <authorList>
            <person name="Robert-Siegwald G."/>
            <person name="Vallet J."/>
            <person name="Abou-Mansour E."/>
            <person name="Xu J."/>
            <person name="Rey P."/>
            <person name="Bertsch C."/>
            <person name="Rego C."/>
            <person name="Larignon P."/>
            <person name="Fontaine F."/>
            <person name="Lebrun M.-H."/>
        </authorList>
    </citation>
    <scope>NUCLEOTIDE SEQUENCE [LARGE SCALE GENOMIC DNA]</scope>
    <source>
        <strain evidence="2 3">F98.1</strain>
    </source>
</reference>
<proteinExistence type="predicted"/>
<accession>A0A1S8BKR3</accession>
<feature type="region of interest" description="Disordered" evidence="1">
    <location>
        <begin position="18"/>
        <end position="44"/>
    </location>
</feature>
<evidence type="ECO:0000313" key="2">
    <source>
        <dbReference type="EMBL" id="OMP88140.1"/>
    </source>
</evidence>